<comment type="similarity">
    <text evidence="1 7">Belongs to the NMD3 family.</text>
</comment>
<dbReference type="GeneID" id="90035442"/>
<organism evidence="12 13">
    <name type="scientific">Myxozyma melibiosi</name>
    <dbReference type="NCBI Taxonomy" id="54550"/>
    <lineage>
        <taxon>Eukaryota</taxon>
        <taxon>Fungi</taxon>
        <taxon>Dikarya</taxon>
        <taxon>Ascomycota</taxon>
        <taxon>Saccharomycotina</taxon>
        <taxon>Lipomycetes</taxon>
        <taxon>Lipomycetales</taxon>
        <taxon>Lipomycetaceae</taxon>
        <taxon>Myxozyma</taxon>
    </lineage>
</organism>
<name>A0ABR1F482_9ASCO</name>
<feature type="domain" description="Nmd3 N-terminal" evidence="9">
    <location>
        <begin position="35"/>
        <end position="264"/>
    </location>
</feature>
<feature type="domain" description="60S ribosomal export protein NMD3 OB-fold" evidence="10">
    <location>
        <begin position="331"/>
        <end position="416"/>
    </location>
</feature>
<evidence type="ECO:0000259" key="10">
    <source>
        <dbReference type="Pfam" id="PF21192"/>
    </source>
</evidence>
<keyword evidence="13" id="KW-1185">Reference proteome</keyword>
<dbReference type="InterPro" id="IPR007064">
    <property type="entry name" value="Nmd3_N"/>
</dbReference>
<proteinExistence type="inferred from homology"/>
<accession>A0ABR1F482</accession>
<keyword evidence="6 7" id="KW-0539">Nucleus</keyword>
<feature type="compositionally biased region" description="Polar residues" evidence="8">
    <location>
        <begin position="478"/>
        <end position="491"/>
    </location>
</feature>
<evidence type="ECO:0000256" key="6">
    <source>
        <dbReference type="ARBA" id="ARBA00023242"/>
    </source>
</evidence>
<evidence type="ECO:0000313" key="12">
    <source>
        <dbReference type="EMBL" id="KAK7204656.1"/>
    </source>
</evidence>
<comment type="caution">
    <text evidence="12">The sequence shown here is derived from an EMBL/GenBank/DDBJ whole genome shotgun (WGS) entry which is preliminary data.</text>
</comment>
<sequence>MDYQSVFGATAAAINGGATPLSSTAQEHTMATVLCCNCGVPIDGTSGLSMCYDCIKLSVDITDGIQKESTLSFCRNCERFLRPPSQWVAAALESRELLALCLKRLKGLQKVRLIDASFIWTEPHSRRIKVKLTVQSEAFNNTIVQQSFEVEYIVIATQCPDCAKSFTVNTWRATVQIRQKVPHKRTFFYLEQLILKHNAHRDTISILESKDGLDFFYSQKNHAVKMIDFLSGVAPIRTKKSEELISMDTHTAVRSYKFTFSVEIIPICKDDLVCLPKKVARAAGNISQLVLCSRIGNTIHLLDPFSLDSTDLQPSVYWRQPFTSLTNSSNLTEFVVLDIELTGAEKGRIAMADATVARSADMGRNDTTYYVRTHLGGILHPGDTVLGYFLSNANFNHDLWDTLDQRNIADVVLVKKSYARRKKNKGRNWRLRRMAKEYNEMEDSAAMSTKQRQMEADRIERDYELFLQELEEDPELRSTINLYKAPNSQNPERVRPTRPTKMEGIEEGEEPVADADGDAAMEMDEGEEVDDDDDESDGSAPDVGLDELLDEIDELTLEDAYQSE</sequence>
<comment type="subcellular location">
    <subcellularLocation>
        <location evidence="7">Cytoplasm</location>
    </subcellularLocation>
    <subcellularLocation>
        <location evidence="7">Nucleus</location>
    </subcellularLocation>
</comment>
<evidence type="ECO:0000256" key="7">
    <source>
        <dbReference type="RuleBase" id="RU364108"/>
    </source>
</evidence>
<keyword evidence="3 7" id="KW-0813">Transport</keyword>
<feature type="compositionally biased region" description="Basic and acidic residues" evidence="8">
    <location>
        <begin position="492"/>
        <end position="504"/>
    </location>
</feature>
<feature type="compositionally biased region" description="Acidic residues" evidence="8">
    <location>
        <begin position="505"/>
        <end position="537"/>
    </location>
</feature>
<reference evidence="12 13" key="1">
    <citation type="submission" date="2024-03" db="EMBL/GenBank/DDBJ databases">
        <title>Genome-scale model development and genomic sequencing of the oleaginous clade Lipomyces.</title>
        <authorList>
            <consortium name="Lawrence Berkeley National Laboratory"/>
            <person name="Czajka J.J."/>
            <person name="Han Y."/>
            <person name="Kim J."/>
            <person name="Mondo S.J."/>
            <person name="Hofstad B.A."/>
            <person name="Robles A."/>
            <person name="Haridas S."/>
            <person name="Riley R."/>
            <person name="LaButti K."/>
            <person name="Pangilinan J."/>
            <person name="Andreopoulos W."/>
            <person name="Lipzen A."/>
            <person name="Yan J."/>
            <person name="Wang M."/>
            <person name="Ng V."/>
            <person name="Grigoriev I.V."/>
            <person name="Spatafora J.W."/>
            <person name="Magnuson J.K."/>
            <person name="Baker S.E."/>
            <person name="Pomraning K.R."/>
        </authorList>
    </citation>
    <scope>NUCLEOTIDE SEQUENCE [LARGE SCALE GENOMIC DNA]</scope>
    <source>
        <strain evidence="12 13">Phaff 52-87</strain>
    </source>
</reference>
<dbReference type="Proteomes" id="UP001498771">
    <property type="component" value="Unassembled WGS sequence"/>
</dbReference>
<dbReference type="EMBL" id="JBBJBU010000007">
    <property type="protein sequence ID" value="KAK7204656.1"/>
    <property type="molecule type" value="Genomic_DNA"/>
</dbReference>
<gene>
    <name evidence="12" type="ORF">BZA70DRAFT_179645</name>
</gene>
<evidence type="ECO:0000313" key="13">
    <source>
        <dbReference type="Proteomes" id="UP001498771"/>
    </source>
</evidence>
<feature type="region of interest" description="Disordered" evidence="8">
    <location>
        <begin position="478"/>
        <end position="549"/>
    </location>
</feature>
<dbReference type="RefSeq" id="XP_064767689.1">
    <property type="nucleotide sequence ID" value="XM_064909930.1"/>
</dbReference>
<evidence type="ECO:0000256" key="2">
    <source>
        <dbReference type="ARBA" id="ARBA00017035"/>
    </source>
</evidence>
<dbReference type="InterPro" id="IPR039768">
    <property type="entry name" value="Nmd3"/>
</dbReference>
<evidence type="ECO:0000256" key="5">
    <source>
        <dbReference type="ARBA" id="ARBA00022927"/>
    </source>
</evidence>
<evidence type="ECO:0000256" key="1">
    <source>
        <dbReference type="ARBA" id="ARBA00009794"/>
    </source>
</evidence>
<keyword evidence="5 7" id="KW-0653">Protein transport</keyword>
<feature type="domain" description="60S ribosomal export protein NMD3 SH3" evidence="11">
    <location>
        <begin position="267"/>
        <end position="315"/>
    </location>
</feature>
<comment type="function">
    <text evidence="7">Acts as an adapter for the XPO1/CRM1-mediated export of the 60S ribosomal subunit.</text>
</comment>
<dbReference type="PANTHER" id="PTHR12746:SF2">
    <property type="entry name" value="60S RIBOSOMAL EXPORT PROTEIN NMD3"/>
    <property type="match status" value="1"/>
</dbReference>
<dbReference type="PANTHER" id="PTHR12746">
    <property type="entry name" value="NONSENSE-MEDIATED MRNA DECAY PROTEIN 3"/>
    <property type="match status" value="1"/>
</dbReference>
<evidence type="ECO:0000259" key="9">
    <source>
        <dbReference type="Pfam" id="PF04981"/>
    </source>
</evidence>
<evidence type="ECO:0000256" key="8">
    <source>
        <dbReference type="SAM" id="MobiDB-lite"/>
    </source>
</evidence>
<dbReference type="InterPro" id="IPR048898">
    <property type="entry name" value="OB_NMD3"/>
</dbReference>
<dbReference type="Pfam" id="PF21193">
    <property type="entry name" value="NMD_SH3"/>
    <property type="match status" value="1"/>
</dbReference>
<dbReference type="Pfam" id="PF21192">
    <property type="entry name" value="OB_NMD3"/>
    <property type="match status" value="1"/>
</dbReference>
<evidence type="ECO:0000256" key="3">
    <source>
        <dbReference type="ARBA" id="ARBA00022448"/>
    </source>
</evidence>
<dbReference type="InterPro" id="IPR048899">
    <property type="entry name" value="NMD_SH3"/>
</dbReference>
<protein>
    <recommendedName>
        <fullName evidence="2 7">60S ribosomal export protein NMD3</fullName>
    </recommendedName>
</protein>
<evidence type="ECO:0000259" key="11">
    <source>
        <dbReference type="Pfam" id="PF21193"/>
    </source>
</evidence>
<evidence type="ECO:0000256" key="4">
    <source>
        <dbReference type="ARBA" id="ARBA00022490"/>
    </source>
</evidence>
<dbReference type="Pfam" id="PF04981">
    <property type="entry name" value="NMD3"/>
    <property type="match status" value="1"/>
</dbReference>
<keyword evidence="4 7" id="KW-0963">Cytoplasm</keyword>